<sequence length="402" mass="44883">MVESNVGFISTSERRVLLAPPSFFPCDLTPLDLNPADCCYFQETFVYRLALLPITWFTAYRASVSLDLARGFLDSHPERLEYFNQALVLAMFTVFTRTTFRTFSSQTPQRRRESPTPMTAKQIALDAVDLTCNLRGYGWNFASSMKVAPQTRPLTPTSMFLAATIKSLVAHILIFDFLHYFSQILGSDTLGSTVGGSVYDATISNPFTRQFRATLLTILVGLLIYGAIQIGHDAYCIIGVAVFRQNPSECPPLFDAPWLATSLTEFWAARWHQVFRQDFLALGAKPLSLVAGRPGGVLGAFLVSGVLHFVGLWGMNKGTDIRVVYFFLMMGVGVILEGLWRRMTGRRVDGWLGWVWSCVWLVGFGPLMADPWCQSGIMGSVFLPQPIRPAVLLHKLYLTLMS</sequence>
<evidence type="ECO:0000313" key="11">
    <source>
        <dbReference type="Proteomes" id="UP001215598"/>
    </source>
</evidence>
<keyword evidence="11" id="KW-1185">Reference proteome</keyword>
<dbReference type="AlphaFoldDB" id="A0AAD7NS74"/>
<dbReference type="Proteomes" id="UP001215598">
    <property type="component" value="Unassembled WGS sequence"/>
</dbReference>
<keyword evidence="4 10" id="KW-0808">Transferase</keyword>
<dbReference type="GO" id="GO:0006629">
    <property type="term" value="P:lipid metabolic process"/>
    <property type="evidence" value="ECO:0007669"/>
    <property type="project" value="InterPro"/>
</dbReference>
<name>A0AAD7NS74_9AGAR</name>
<evidence type="ECO:0000256" key="5">
    <source>
        <dbReference type="ARBA" id="ARBA00022692"/>
    </source>
</evidence>
<dbReference type="PANTHER" id="PTHR31595:SF57">
    <property type="entry name" value="OS04G0481900 PROTEIN"/>
    <property type="match status" value="1"/>
</dbReference>
<dbReference type="InterPro" id="IPR032805">
    <property type="entry name" value="Wax_synthase_dom"/>
</dbReference>
<comment type="caution">
    <text evidence="10">The sequence shown here is derived from an EMBL/GenBank/DDBJ whole genome shotgun (WGS) entry which is preliminary data.</text>
</comment>
<dbReference type="PANTHER" id="PTHR31595">
    <property type="entry name" value="LONG-CHAIN-ALCOHOL O-FATTY-ACYLTRANSFERASE 3-RELATED"/>
    <property type="match status" value="1"/>
</dbReference>
<evidence type="ECO:0000259" key="9">
    <source>
        <dbReference type="Pfam" id="PF13813"/>
    </source>
</evidence>
<comment type="similarity">
    <text evidence="3">Belongs to the wax synthase family.</text>
</comment>
<evidence type="ECO:0000256" key="4">
    <source>
        <dbReference type="ARBA" id="ARBA00022679"/>
    </source>
</evidence>
<gene>
    <name evidence="10" type="ORF">B0H16DRAFT_1660259</name>
</gene>
<dbReference type="Pfam" id="PF13813">
    <property type="entry name" value="MBOAT_2"/>
    <property type="match status" value="1"/>
</dbReference>
<keyword evidence="5 8" id="KW-0812">Transmembrane</keyword>
<feature type="domain" description="Wax synthase" evidence="9">
    <location>
        <begin position="250"/>
        <end position="328"/>
    </location>
</feature>
<protein>
    <submittedName>
        <fullName evidence="10">Membrane bound O-acyl transferase family-domain-containing protein</fullName>
    </submittedName>
</protein>
<feature type="transmembrane region" description="Helical" evidence="8">
    <location>
        <begin position="211"/>
        <end position="228"/>
    </location>
</feature>
<feature type="transmembrane region" description="Helical" evidence="8">
    <location>
        <begin position="321"/>
        <end position="339"/>
    </location>
</feature>
<evidence type="ECO:0000256" key="3">
    <source>
        <dbReference type="ARBA" id="ARBA00007282"/>
    </source>
</evidence>
<dbReference type="InterPro" id="IPR044851">
    <property type="entry name" value="Wax_synthase"/>
</dbReference>
<evidence type="ECO:0000256" key="8">
    <source>
        <dbReference type="SAM" id="Phobius"/>
    </source>
</evidence>
<feature type="transmembrane region" description="Helical" evidence="8">
    <location>
        <begin position="295"/>
        <end position="315"/>
    </location>
</feature>
<reference evidence="10" key="1">
    <citation type="submission" date="2023-03" db="EMBL/GenBank/DDBJ databases">
        <title>Massive genome expansion in bonnet fungi (Mycena s.s.) driven by repeated elements and novel gene families across ecological guilds.</title>
        <authorList>
            <consortium name="Lawrence Berkeley National Laboratory"/>
            <person name="Harder C.B."/>
            <person name="Miyauchi S."/>
            <person name="Viragh M."/>
            <person name="Kuo A."/>
            <person name="Thoen E."/>
            <person name="Andreopoulos B."/>
            <person name="Lu D."/>
            <person name="Skrede I."/>
            <person name="Drula E."/>
            <person name="Henrissat B."/>
            <person name="Morin E."/>
            <person name="Kohler A."/>
            <person name="Barry K."/>
            <person name="LaButti K."/>
            <person name="Morin E."/>
            <person name="Salamov A."/>
            <person name="Lipzen A."/>
            <person name="Mereny Z."/>
            <person name="Hegedus B."/>
            <person name="Baldrian P."/>
            <person name="Stursova M."/>
            <person name="Weitz H."/>
            <person name="Taylor A."/>
            <person name="Grigoriev I.V."/>
            <person name="Nagy L.G."/>
            <person name="Martin F."/>
            <person name="Kauserud H."/>
        </authorList>
    </citation>
    <scope>NUCLEOTIDE SEQUENCE</scope>
    <source>
        <strain evidence="10">CBHHK182m</strain>
    </source>
</reference>
<evidence type="ECO:0000313" key="10">
    <source>
        <dbReference type="EMBL" id="KAJ7773066.1"/>
    </source>
</evidence>
<evidence type="ECO:0000256" key="6">
    <source>
        <dbReference type="ARBA" id="ARBA00022989"/>
    </source>
</evidence>
<dbReference type="EMBL" id="JARKIB010000013">
    <property type="protein sequence ID" value="KAJ7773066.1"/>
    <property type="molecule type" value="Genomic_DNA"/>
</dbReference>
<keyword evidence="7 8" id="KW-0472">Membrane</keyword>
<evidence type="ECO:0000256" key="1">
    <source>
        <dbReference type="ARBA" id="ARBA00004141"/>
    </source>
</evidence>
<dbReference type="GO" id="GO:0016020">
    <property type="term" value="C:membrane"/>
    <property type="evidence" value="ECO:0007669"/>
    <property type="project" value="UniProtKB-SubCell"/>
</dbReference>
<evidence type="ECO:0000256" key="2">
    <source>
        <dbReference type="ARBA" id="ARBA00005179"/>
    </source>
</evidence>
<dbReference type="GO" id="GO:0008374">
    <property type="term" value="F:O-acyltransferase activity"/>
    <property type="evidence" value="ECO:0007669"/>
    <property type="project" value="InterPro"/>
</dbReference>
<evidence type="ECO:0000256" key="7">
    <source>
        <dbReference type="ARBA" id="ARBA00023136"/>
    </source>
</evidence>
<feature type="transmembrane region" description="Helical" evidence="8">
    <location>
        <begin position="351"/>
        <end position="369"/>
    </location>
</feature>
<keyword evidence="6 8" id="KW-1133">Transmembrane helix</keyword>
<organism evidence="10 11">
    <name type="scientific">Mycena metata</name>
    <dbReference type="NCBI Taxonomy" id="1033252"/>
    <lineage>
        <taxon>Eukaryota</taxon>
        <taxon>Fungi</taxon>
        <taxon>Dikarya</taxon>
        <taxon>Basidiomycota</taxon>
        <taxon>Agaricomycotina</taxon>
        <taxon>Agaricomycetes</taxon>
        <taxon>Agaricomycetidae</taxon>
        <taxon>Agaricales</taxon>
        <taxon>Marasmiineae</taxon>
        <taxon>Mycenaceae</taxon>
        <taxon>Mycena</taxon>
    </lineage>
</organism>
<proteinExistence type="inferred from homology"/>
<comment type="subcellular location">
    <subcellularLocation>
        <location evidence="1">Membrane</location>
        <topology evidence="1">Multi-pass membrane protein</topology>
    </subcellularLocation>
</comment>
<accession>A0AAD7NS74</accession>
<comment type="pathway">
    <text evidence="2">Secondary metabolite biosynthesis.</text>
</comment>